<sequence length="221" mass="23699">MQTPAVTGVVVDNLQQLADIPGVSINVDAGALRLLFREAASVGVFRRVSDALLVLVFVTQTRHRLGMSWRFLWKKHLYPWLTEFPQDMGVSGHVQLLWGEGFSAIRPGDLTQPAAGCAVTFRPPILNTDVISSVLATAASCHHPNSLFTATGLTAARRGAIPVTVLRHPAGTHISMACQAAIAILRSAWQVTLKTPPRAAQIRGVPRGLGEEGEGMTVVVI</sequence>
<evidence type="ECO:0000313" key="2">
    <source>
        <dbReference type="Proteomes" id="UP000324222"/>
    </source>
</evidence>
<name>A0A5B7DNV2_PORTR</name>
<dbReference type="AlphaFoldDB" id="A0A5B7DNV2"/>
<dbReference type="Proteomes" id="UP000324222">
    <property type="component" value="Unassembled WGS sequence"/>
</dbReference>
<keyword evidence="2" id="KW-1185">Reference proteome</keyword>
<gene>
    <name evidence="1" type="ORF">E2C01_016365</name>
</gene>
<accession>A0A5B7DNV2</accession>
<evidence type="ECO:0000313" key="1">
    <source>
        <dbReference type="EMBL" id="MPC23321.1"/>
    </source>
</evidence>
<protein>
    <submittedName>
        <fullName evidence="1">Uncharacterized protein</fullName>
    </submittedName>
</protein>
<proteinExistence type="predicted"/>
<dbReference type="EMBL" id="VSRR010001191">
    <property type="protein sequence ID" value="MPC23321.1"/>
    <property type="molecule type" value="Genomic_DNA"/>
</dbReference>
<reference evidence="1 2" key="1">
    <citation type="submission" date="2019-05" db="EMBL/GenBank/DDBJ databases">
        <title>Another draft genome of Portunus trituberculatus and its Hox gene families provides insights of decapod evolution.</title>
        <authorList>
            <person name="Jeong J.-H."/>
            <person name="Song I."/>
            <person name="Kim S."/>
            <person name="Choi T."/>
            <person name="Kim D."/>
            <person name="Ryu S."/>
            <person name="Kim W."/>
        </authorList>
    </citation>
    <scope>NUCLEOTIDE SEQUENCE [LARGE SCALE GENOMIC DNA]</scope>
    <source>
        <tissue evidence="1">Muscle</tissue>
    </source>
</reference>
<organism evidence="1 2">
    <name type="scientific">Portunus trituberculatus</name>
    <name type="common">Swimming crab</name>
    <name type="synonym">Neptunus trituberculatus</name>
    <dbReference type="NCBI Taxonomy" id="210409"/>
    <lineage>
        <taxon>Eukaryota</taxon>
        <taxon>Metazoa</taxon>
        <taxon>Ecdysozoa</taxon>
        <taxon>Arthropoda</taxon>
        <taxon>Crustacea</taxon>
        <taxon>Multicrustacea</taxon>
        <taxon>Malacostraca</taxon>
        <taxon>Eumalacostraca</taxon>
        <taxon>Eucarida</taxon>
        <taxon>Decapoda</taxon>
        <taxon>Pleocyemata</taxon>
        <taxon>Brachyura</taxon>
        <taxon>Eubrachyura</taxon>
        <taxon>Portunoidea</taxon>
        <taxon>Portunidae</taxon>
        <taxon>Portuninae</taxon>
        <taxon>Portunus</taxon>
    </lineage>
</organism>
<comment type="caution">
    <text evidence="1">The sequence shown here is derived from an EMBL/GenBank/DDBJ whole genome shotgun (WGS) entry which is preliminary data.</text>
</comment>